<proteinExistence type="predicted"/>
<dbReference type="RefSeq" id="WP_146648733.1">
    <property type="nucleotide sequence ID" value="NZ_CP012333.1"/>
</dbReference>
<accession>A0A0K1PVS3</accession>
<dbReference type="OrthoDB" id="9148974at2"/>
<dbReference type="Proteomes" id="UP000064967">
    <property type="component" value="Chromosome"/>
</dbReference>
<dbReference type="AlphaFoldDB" id="A0A0K1PVS3"/>
<gene>
    <name evidence="1" type="ORF">AKJ09_04291</name>
</gene>
<dbReference type="KEGG" id="llu:AKJ09_04291"/>
<dbReference type="STRING" id="1391654.AKJ09_04291"/>
<reference evidence="1 2" key="1">
    <citation type="submission" date="2015-08" db="EMBL/GenBank/DDBJ databases">
        <authorList>
            <person name="Babu N.S."/>
            <person name="Beckwith C.J."/>
            <person name="Beseler K.G."/>
            <person name="Brison A."/>
            <person name="Carone J.V."/>
            <person name="Caskin T.P."/>
            <person name="Diamond M."/>
            <person name="Durham M.E."/>
            <person name="Foxe J.M."/>
            <person name="Go M."/>
            <person name="Henderson B.A."/>
            <person name="Jones I.B."/>
            <person name="McGettigan J.A."/>
            <person name="Micheletti S.J."/>
            <person name="Nasrallah M.E."/>
            <person name="Ortiz D."/>
            <person name="Piller C.R."/>
            <person name="Privatt S.R."/>
            <person name="Schneider S.L."/>
            <person name="Sharp S."/>
            <person name="Smith T.C."/>
            <person name="Stanton J.D."/>
            <person name="Ullery H.E."/>
            <person name="Wilson R.J."/>
            <person name="Serrano M.G."/>
            <person name="Buck G."/>
            <person name="Lee V."/>
            <person name="Wang Y."/>
            <person name="Carvalho R."/>
            <person name="Voegtly L."/>
            <person name="Shi R."/>
            <person name="Duckworth R."/>
            <person name="Johnson A."/>
            <person name="Loviza R."/>
            <person name="Walstead R."/>
            <person name="Shah Z."/>
            <person name="Kiflezghi M."/>
            <person name="Wade K."/>
            <person name="Ball S.L."/>
            <person name="Bradley K.W."/>
            <person name="Asai D.J."/>
            <person name="Bowman C.A."/>
            <person name="Russell D.A."/>
            <person name="Pope W.H."/>
            <person name="Jacobs-Sera D."/>
            <person name="Hendrix R.W."/>
            <person name="Hatfull G.F."/>
        </authorList>
    </citation>
    <scope>NUCLEOTIDE SEQUENCE [LARGE SCALE GENOMIC DNA]</scope>
    <source>
        <strain evidence="1 2">DSM 27648</strain>
    </source>
</reference>
<keyword evidence="2" id="KW-1185">Reference proteome</keyword>
<evidence type="ECO:0000313" key="2">
    <source>
        <dbReference type="Proteomes" id="UP000064967"/>
    </source>
</evidence>
<evidence type="ECO:0000313" key="1">
    <source>
        <dbReference type="EMBL" id="AKU97627.1"/>
    </source>
</evidence>
<sequence>MLNRPAHIPASVTQAPLTFRWSNEIAIRLDDFDGVPPRLGDALEKVNYKGKMALALGCLEWVVWRLSGFTDVQDALHRIEAAWASEVSVAYARPLNLASVRDDLTEPGDPAGPLQTALIRLQLLHLMYRKGKTQMISMSGRCALLAFHVLPPDSGFEAWLEKALVAMAVTDPCGPDYDRRAKSFDYSGEAAVPRAWFDDLRVPREPATVAADWNAFFKAADPASNPFLVPKGEMREQGFAGEPYVFS</sequence>
<protein>
    <submittedName>
        <fullName evidence="1">Uncharacterized protein</fullName>
    </submittedName>
</protein>
<dbReference type="EMBL" id="CP012333">
    <property type="protein sequence ID" value="AKU97627.1"/>
    <property type="molecule type" value="Genomic_DNA"/>
</dbReference>
<organism evidence="1 2">
    <name type="scientific">Labilithrix luteola</name>
    <dbReference type="NCBI Taxonomy" id="1391654"/>
    <lineage>
        <taxon>Bacteria</taxon>
        <taxon>Pseudomonadati</taxon>
        <taxon>Myxococcota</taxon>
        <taxon>Polyangia</taxon>
        <taxon>Polyangiales</taxon>
        <taxon>Labilitrichaceae</taxon>
        <taxon>Labilithrix</taxon>
    </lineage>
</organism>
<name>A0A0K1PVS3_9BACT</name>